<dbReference type="InterPro" id="IPR015946">
    <property type="entry name" value="KH_dom-like_a/b"/>
</dbReference>
<evidence type="ECO:0000256" key="1">
    <source>
        <dbReference type="ARBA" id="ARBA00007378"/>
    </source>
</evidence>
<dbReference type="NCBIfam" id="TIGR03561">
    <property type="entry name" value="organ_hyd_perox"/>
    <property type="match status" value="1"/>
</dbReference>
<dbReference type="EMBL" id="FNLO01000012">
    <property type="protein sequence ID" value="SDV50507.1"/>
    <property type="molecule type" value="Genomic_DNA"/>
</dbReference>
<dbReference type="InterPro" id="IPR036102">
    <property type="entry name" value="OsmC/Ohrsf"/>
</dbReference>
<gene>
    <name evidence="3" type="ORF">SAMN05216551_11241</name>
</gene>
<dbReference type="STRING" id="1770053.SAMN05216551_11241"/>
<dbReference type="InterPro" id="IPR003718">
    <property type="entry name" value="OsmC/Ohr_fam"/>
</dbReference>
<reference evidence="4" key="1">
    <citation type="submission" date="2016-09" db="EMBL/GenBank/DDBJ databases">
        <authorList>
            <person name="Varghese N."/>
            <person name="Submissions S."/>
        </authorList>
    </citation>
    <scope>NUCLEOTIDE SEQUENCE [LARGE SCALE GENOMIC DNA]</scope>
    <source>
        <strain evidence="4">JS23</strain>
    </source>
</reference>
<accession>A0A1H2PVM7</accession>
<dbReference type="InterPro" id="IPR019953">
    <property type="entry name" value="OHR"/>
</dbReference>
<evidence type="ECO:0000313" key="3">
    <source>
        <dbReference type="EMBL" id="SDV50507.1"/>
    </source>
</evidence>
<dbReference type="GO" id="GO:0006979">
    <property type="term" value="P:response to oxidative stress"/>
    <property type="evidence" value="ECO:0007669"/>
    <property type="project" value="InterPro"/>
</dbReference>
<feature type="region of interest" description="Disordered" evidence="2">
    <location>
        <begin position="1"/>
        <end position="25"/>
    </location>
</feature>
<dbReference type="PANTHER" id="PTHR33797:SF2">
    <property type="entry name" value="ORGANIC HYDROPEROXIDE RESISTANCE PROTEIN-LIKE"/>
    <property type="match status" value="1"/>
</dbReference>
<sequence>MATKYTGIATSTGGRDGRSRSDDGTIDLKLTVPKGLGGADAPGTNPEQLFAAGYSACFLGALKLLAGKDGVRISPDAKVTAEVSIGDAEGKPGLALSTVLRISSPGTDRAALEAAVQKAHEFCPYSRATRGNMPVELVIE</sequence>
<keyword evidence="4" id="KW-1185">Reference proteome</keyword>
<organism evidence="3 4">
    <name type="scientific">Chitinasiproducens palmae</name>
    <dbReference type="NCBI Taxonomy" id="1770053"/>
    <lineage>
        <taxon>Bacteria</taxon>
        <taxon>Pseudomonadati</taxon>
        <taxon>Pseudomonadota</taxon>
        <taxon>Betaproteobacteria</taxon>
        <taxon>Burkholderiales</taxon>
        <taxon>Burkholderiaceae</taxon>
        <taxon>Chitinasiproducens</taxon>
    </lineage>
</organism>
<dbReference type="Gene3D" id="3.30.300.20">
    <property type="match status" value="1"/>
</dbReference>
<dbReference type="PANTHER" id="PTHR33797">
    <property type="entry name" value="ORGANIC HYDROPEROXIDE RESISTANCE PROTEIN-LIKE"/>
    <property type="match status" value="1"/>
</dbReference>
<dbReference type="Gene3D" id="2.20.25.10">
    <property type="match status" value="1"/>
</dbReference>
<dbReference type="Pfam" id="PF02566">
    <property type="entry name" value="OsmC"/>
    <property type="match status" value="1"/>
</dbReference>
<dbReference type="AlphaFoldDB" id="A0A1H2PVM7"/>
<protein>
    <submittedName>
        <fullName evidence="3">Peroxiredoxin, Ohr subfamily</fullName>
    </submittedName>
</protein>
<dbReference type="RefSeq" id="WP_211435372.1">
    <property type="nucleotide sequence ID" value="NZ_FNLO01000012.1"/>
</dbReference>
<name>A0A1H2PVM7_9BURK</name>
<evidence type="ECO:0000313" key="4">
    <source>
        <dbReference type="Proteomes" id="UP000243719"/>
    </source>
</evidence>
<proteinExistence type="inferred from homology"/>
<dbReference type="SUPFAM" id="SSF82784">
    <property type="entry name" value="OsmC-like"/>
    <property type="match status" value="1"/>
</dbReference>
<comment type="similarity">
    <text evidence="1">Belongs to the OsmC/Ohr family.</text>
</comment>
<evidence type="ECO:0000256" key="2">
    <source>
        <dbReference type="SAM" id="MobiDB-lite"/>
    </source>
</evidence>
<dbReference type="Proteomes" id="UP000243719">
    <property type="component" value="Unassembled WGS sequence"/>
</dbReference>